<dbReference type="RefSeq" id="WP_322475004.1">
    <property type="nucleotide sequence ID" value="NZ_JBHRZG010000012.1"/>
</dbReference>
<evidence type="ECO:0000256" key="2">
    <source>
        <dbReference type="ARBA" id="ARBA00012438"/>
    </source>
</evidence>
<dbReference type="InterPro" id="IPR003661">
    <property type="entry name" value="HisK_dim/P_dom"/>
</dbReference>
<keyword evidence="5" id="KW-0418">Kinase</keyword>
<dbReference type="EC" id="2.7.13.3" evidence="2"/>
<dbReference type="InterPro" id="IPR003594">
    <property type="entry name" value="HATPase_dom"/>
</dbReference>
<evidence type="ECO:0000256" key="5">
    <source>
        <dbReference type="ARBA" id="ARBA00022777"/>
    </source>
</evidence>
<feature type="domain" description="Histidine kinase" evidence="6">
    <location>
        <begin position="416"/>
        <end position="627"/>
    </location>
</feature>
<keyword evidence="8" id="KW-1185">Reference proteome</keyword>
<evidence type="ECO:0000256" key="4">
    <source>
        <dbReference type="ARBA" id="ARBA00022679"/>
    </source>
</evidence>
<dbReference type="InterPro" id="IPR004358">
    <property type="entry name" value="Sig_transdc_His_kin-like_C"/>
</dbReference>
<dbReference type="InterPro" id="IPR029016">
    <property type="entry name" value="GAF-like_dom_sf"/>
</dbReference>
<dbReference type="Proteomes" id="UP001595803">
    <property type="component" value="Unassembled WGS sequence"/>
</dbReference>
<dbReference type="SUPFAM" id="SSF55874">
    <property type="entry name" value="ATPase domain of HSP90 chaperone/DNA topoisomerase II/histidine kinase"/>
    <property type="match status" value="1"/>
</dbReference>
<accession>A0ABV7ZBR0</accession>
<name>A0ABV7ZBR0_9DEIO</name>
<gene>
    <name evidence="7" type="ORF">ACFOSB_11770</name>
</gene>
<dbReference type="SUPFAM" id="SSF55781">
    <property type="entry name" value="GAF domain-like"/>
    <property type="match status" value="2"/>
</dbReference>
<dbReference type="SUPFAM" id="SSF47384">
    <property type="entry name" value="Homodimeric domain of signal transducing histidine kinase"/>
    <property type="match status" value="1"/>
</dbReference>
<dbReference type="InterPro" id="IPR005467">
    <property type="entry name" value="His_kinase_dom"/>
</dbReference>
<dbReference type="PANTHER" id="PTHR42878">
    <property type="entry name" value="TWO-COMPONENT HISTIDINE KINASE"/>
    <property type="match status" value="1"/>
</dbReference>
<reference evidence="8" key="1">
    <citation type="journal article" date="2019" name="Int. J. Syst. Evol. Microbiol.">
        <title>The Global Catalogue of Microorganisms (GCM) 10K type strain sequencing project: providing services to taxonomists for standard genome sequencing and annotation.</title>
        <authorList>
            <consortium name="The Broad Institute Genomics Platform"/>
            <consortium name="The Broad Institute Genome Sequencing Center for Infectious Disease"/>
            <person name="Wu L."/>
            <person name="Ma J."/>
        </authorList>
    </citation>
    <scope>NUCLEOTIDE SEQUENCE [LARGE SCALE GENOMIC DNA]</scope>
    <source>
        <strain evidence="8">CCTCC AB 2017081</strain>
    </source>
</reference>
<dbReference type="PRINTS" id="PR00344">
    <property type="entry name" value="BCTRLSENSOR"/>
</dbReference>
<dbReference type="PANTHER" id="PTHR42878:SF15">
    <property type="entry name" value="BACTERIOPHYTOCHROME"/>
    <property type="match status" value="1"/>
</dbReference>
<evidence type="ECO:0000256" key="1">
    <source>
        <dbReference type="ARBA" id="ARBA00000085"/>
    </source>
</evidence>
<sequence length="627" mass="68910">MSHPAGGEDLVNRHDMLDESRAHTVVDTWRRITQALGDAVTPEAVINTVVDESVRLLGADAGSVMLVTPDGQHLEIRGTTGYDPGRVEAWRVLPLQRRTPSTEAYVSQTAILIERSAEAIQAYPALREVLAQVTGSFASLPLTVRDQTLGVLALSFYTERRFDATDRAFLSTLANVCAQSLQRSAARAEAHLLNTRLQFLAEAGAILSRSLDLTTILDSLARLTVPDIADWCVIYLPDPDGRLEPVTITHQDPQMVTLLQHYTRRYPTHASADSGVGRVYATGQPELVATITDEMYETASIPEEHRRDLRQLHLRSIITVPMLVAGRPIGVLGFGRTTAARAYTPDDFDFAQQVAARAGKAVENARLHRELQQELTARLAMQQVLDDTNAHLEDRVRERTEELQNLNDDLQAFAHSVSHDLRTPIRHITSFADLLSRHLPPGTDRAARALDQIKHGAHRLSATVDGLLVLTRSSQQPLNCTDVALDALLTDVIADLDVSAALHPVEWRIGPLPTIRGDAALLALVMQNLLHNAVKFTAHIPQPVIDVSASHREATTFITVHDNGPGFDPTYAHKLFQPFQRLHHPAEFEGTGLGLANVRRIVQRHGGHIWAASAPGQGATFTFTLPD</sequence>
<dbReference type="Gene3D" id="3.30.565.10">
    <property type="entry name" value="Histidine kinase-like ATPase, C-terminal domain"/>
    <property type="match status" value="1"/>
</dbReference>
<dbReference type="InterPro" id="IPR036097">
    <property type="entry name" value="HisK_dim/P_sf"/>
</dbReference>
<dbReference type="Pfam" id="PF13185">
    <property type="entry name" value="GAF_2"/>
    <property type="match status" value="1"/>
</dbReference>
<comment type="catalytic activity">
    <reaction evidence="1">
        <text>ATP + protein L-histidine = ADP + protein N-phospho-L-histidine.</text>
        <dbReference type="EC" id="2.7.13.3"/>
    </reaction>
</comment>
<dbReference type="PROSITE" id="PS50109">
    <property type="entry name" value="HIS_KIN"/>
    <property type="match status" value="1"/>
</dbReference>
<dbReference type="Gene3D" id="1.10.287.130">
    <property type="match status" value="1"/>
</dbReference>
<evidence type="ECO:0000259" key="6">
    <source>
        <dbReference type="PROSITE" id="PS50109"/>
    </source>
</evidence>
<dbReference type="EMBL" id="JBHRZG010000012">
    <property type="protein sequence ID" value="MFC3833536.1"/>
    <property type="molecule type" value="Genomic_DNA"/>
</dbReference>
<dbReference type="Pfam" id="PF02518">
    <property type="entry name" value="HATPase_c"/>
    <property type="match status" value="1"/>
</dbReference>
<dbReference type="InterPro" id="IPR003018">
    <property type="entry name" value="GAF"/>
</dbReference>
<comment type="caution">
    <text evidence="7">The sequence shown here is derived from an EMBL/GenBank/DDBJ whole genome shotgun (WGS) entry which is preliminary data.</text>
</comment>
<dbReference type="InterPro" id="IPR036890">
    <property type="entry name" value="HATPase_C_sf"/>
</dbReference>
<dbReference type="Pfam" id="PF01590">
    <property type="entry name" value="GAF"/>
    <property type="match status" value="1"/>
</dbReference>
<proteinExistence type="predicted"/>
<keyword evidence="4" id="KW-0808">Transferase</keyword>
<keyword evidence="3" id="KW-0597">Phosphoprotein</keyword>
<protein>
    <recommendedName>
        <fullName evidence="2">histidine kinase</fullName>
        <ecNumber evidence="2">2.7.13.3</ecNumber>
    </recommendedName>
</protein>
<dbReference type="SMART" id="SM00388">
    <property type="entry name" value="HisKA"/>
    <property type="match status" value="1"/>
</dbReference>
<dbReference type="CDD" id="cd00082">
    <property type="entry name" value="HisKA"/>
    <property type="match status" value="1"/>
</dbReference>
<dbReference type="SMART" id="SM00065">
    <property type="entry name" value="GAF"/>
    <property type="match status" value="2"/>
</dbReference>
<dbReference type="InterPro" id="IPR050351">
    <property type="entry name" value="BphY/WalK/GraS-like"/>
</dbReference>
<organism evidence="7 8">
    <name type="scientific">Deinococcus rufus</name>
    <dbReference type="NCBI Taxonomy" id="2136097"/>
    <lineage>
        <taxon>Bacteria</taxon>
        <taxon>Thermotogati</taxon>
        <taxon>Deinococcota</taxon>
        <taxon>Deinococci</taxon>
        <taxon>Deinococcales</taxon>
        <taxon>Deinococcaceae</taxon>
        <taxon>Deinococcus</taxon>
    </lineage>
</organism>
<evidence type="ECO:0000313" key="7">
    <source>
        <dbReference type="EMBL" id="MFC3833536.1"/>
    </source>
</evidence>
<dbReference type="Gene3D" id="3.30.450.40">
    <property type="match status" value="2"/>
</dbReference>
<evidence type="ECO:0000256" key="3">
    <source>
        <dbReference type="ARBA" id="ARBA00022553"/>
    </source>
</evidence>
<dbReference type="SMART" id="SM00387">
    <property type="entry name" value="HATPase_c"/>
    <property type="match status" value="1"/>
</dbReference>
<evidence type="ECO:0000313" key="8">
    <source>
        <dbReference type="Proteomes" id="UP001595803"/>
    </source>
</evidence>
<dbReference type="Pfam" id="PF00512">
    <property type="entry name" value="HisKA"/>
    <property type="match status" value="1"/>
</dbReference>